<dbReference type="GO" id="GO:0046872">
    <property type="term" value="F:metal ion binding"/>
    <property type="evidence" value="ECO:0007669"/>
    <property type="project" value="UniProtKB-KW"/>
</dbReference>
<dbReference type="PANTHER" id="PTHR13778:SF47">
    <property type="entry name" value="LIPOPOLYSACCHARIDE 1,3-GALACTOSYLTRANSFERASE"/>
    <property type="match status" value="1"/>
</dbReference>
<evidence type="ECO:0000256" key="1">
    <source>
        <dbReference type="ARBA" id="ARBA00022676"/>
    </source>
</evidence>
<proteinExistence type="predicted"/>
<evidence type="ECO:0000313" key="5">
    <source>
        <dbReference type="Proteomes" id="UP000177029"/>
    </source>
</evidence>
<name>A0A1F8DQE9_9BACT</name>
<evidence type="ECO:0000256" key="2">
    <source>
        <dbReference type="ARBA" id="ARBA00022679"/>
    </source>
</evidence>
<dbReference type="CDD" id="cd04194">
    <property type="entry name" value="GT8_A4GalT_like"/>
    <property type="match status" value="1"/>
</dbReference>
<dbReference type="PANTHER" id="PTHR13778">
    <property type="entry name" value="GLYCOSYLTRANSFERASE 8 DOMAIN-CONTAINING PROTEIN"/>
    <property type="match status" value="1"/>
</dbReference>
<dbReference type="InterPro" id="IPR029044">
    <property type="entry name" value="Nucleotide-diphossugar_trans"/>
</dbReference>
<keyword evidence="2" id="KW-0808">Transferase</keyword>
<dbReference type="STRING" id="1802555.A2755_01050"/>
<keyword evidence="3" id="KW-0479">Metal-binding</keyword>
<dbReference type="SUPFAM" id="SSF53448">
    <property type="entry name" value="Nucleotide-diphospho-sugar transferases"/>
    <property type="match status" value="1"/>
</dbReference>
<sequence length="342" mass="39873">MSSSPTEKIHIAVACNDQYICGLAVLLQSIGEHLEPDYHLVVHLLYSSLSPEALSRLESLAQAQRILLDSILVSHNLLKRSGIDEGLTAGNRTRFFRGSEFYHRLLLPSVLPASLERVIYMDSDMMARRSIAPLWIKPFDGKAALVIQDPILATVADMPYLQELITKPDSRYFNSGLIVFNLDRWRREKLAQRVIRLLDEQRAQVRYPDQDILNIVLQGECQVLDQSWNYSQYLPMSDQAAIIHFTDLKPWSSEHSGYYQEEFDAFLRKTPWQDHKPVRPFFFGLYEFCRRHRFILNVGYRDFLALLLYKSIRPWTWPQTYRSIREKRARTDRPKPSLISGL</sequence>
<dbReference type="InterPro" id="IPR050748">
    <property type="entry name" value="Glycosyltrans_8_dom-fam"/>
</dbReference>
<protein>
    <recommendedName>
        <fullName evidence="6">Glycosyl transferase family 8 C-terminal domain-containing protein</fullName>
    </recommendedName>
</protein>
<dbReference type="GO" id="GO:0016757">
    <property type="term" value="F:glycosyltransferase activity"/>
    <property type="evidence" value="ECO:0007669"/>
    <property type="project" value="UniProtKB-KW"/>
</dbReference>
<dbReference type="InterPro" id="IPR002495">
    <property type="entry name" value="Glyco_trans_8"/>
</dbReference>
<evidence type="ECO:0000256" key="3">
    <source>
        <dbReference type="ARBA" id="ARBA00022723"/>
    </source>
</evidence>
<keyword evidence="1" id="KW-0328">Glycosyltransferase</keyword>
<gene>
    <name evidence="4" type="ORF">A2755_01050</name>
</gene>
<evidence type="ECO:0000313" key="4">
    <source>
        <dbReference type="EMBL" id="OGM90857.1"/>
    </source>
</evidence>
<accession>A0A1F8DQE9</accession>
<dbReference type="Gene3D" id="3.90.550.10">
    <property type="entry name" value="Spore Coat Polysaccharide Biosynthesis Protein SpsA, Chain A"/>
    <property type="match status" value="1"/>
</dbReference>
<dbReference type="EMBL" id="MGIP01000015">
    <property type="protein sequence ID" value="OGM90857.1"/>
    <property type="molecule type" value="Genomic_DNA"/>
</dbReference>
<comment type="caution">
    <text evidence="4">The sequence shown here is derived from an EMBL/GenBank/DDBJ whole genome shotgun (WGS) entry which is preliminary data.</text>
</comment>
<reference evidence="4 5" key="1">
    <citation type="journal article" date="2016" name="Nat. Commun.">
        <title>Thousands of microbial genomes shed light on interconnected biogeochemical processes in an aquifer system.</title>
        <authorList>
            <person name="Anantharaman K."/>
            <person name="Brown C.T."/>
            <person name="Hug L.A."/>
            <person name="Sharon I."/>
            <person name="Castelle C.J."/>
            <person name="Probst A.J."/>
            <person name="Thomas B.C."/>
            <person name="Singh A."/>
            <person name="Wilkins M.J."/>
            <person name="Karaoz U."/>
            <person name="Brodie E.L."/>
            <person name="Williams K.H."/>
            <person name="Hubbard S.S."/>
            <person name="Banfield J.F."/>
        </authorList>
    </citation>
    <scope>NUCLEOTIDE SEQUENCE [LARGE SCALE GENOMIC DNA]</scope>
</reference>
<dbReference type="Pfam" id="PF01501">
    <property type="entry name" value="Glyco_transf_8"/>
    <property type="match status" value="1"/>
</dbReference>
<dbReference type="AlphaFoldDB" id="A0A1F8DQE9"/>
<dbReference type="Proteomes" id="UP000177029">
    <property type="component" value="Unassembled WGS sequence"/>
</dbReference>
<organism evidence="4 5">
    <name type="scientific">Candidatus Wolfebacteria bacterium RIFCSPHIGHO2_01_FULL_48_22</name>
    <dbReference type="NCBI Taxonomy" id="1802555"/>
    <lineage>
        <taxon>Bacteria</taxon>
        <taxon>Candidatus Wolfeibacteriota</taxon>
    </lineage>
</organism>
<evidence type="ECO:0008006" key="6">
    <source>
        <dbReference type="Google" id="ProtNLM"/>
    </source>
</evidence>